<dbReference type="OrthoDB" id="7552847at2759"/>
<protein>
    <submittedName>
        <fullName evidence="3">Uncharacterized protein LOC112461803</fullName>
    </submittedName>
</protein>
<evidence type="ECO:0000313" key="3">
    <source>
        <dbReference type="RefSeq" id="XP_024882951.1"/>
    </source>
</evidence>
<dbReference type="AlphaFoldDB" id="A0A6J1QPQ7"/>
<feature type="transmembrane region" description="Helical" evidence="1">
    <location>
        <begin position="106"/>
        <end position="139"/>
    </location>
</feature>
<dbReference type="RefSeq" id="XP_024882951.1">
    <property type="nucleotide sequence ID" value="XM_025027183.1"/>
</dbReference>
<evidence type="ECO:0000256" key="1">
    <source>
        <dbReference type="SAM" id="Phobius"/>
    </source>
</evidence>
<gene>
    <name evidence="3" type="primary">LOC112461803</name>
</gene>
<accession>A0A6J1QPQ7</accession>
<keyword evidence="1" id="KW-0812">Transmembrane</keyword>
<dbReference type="Proteomes" id="UP000504618">
    <property type="component" value="Unplaced"/>
</dbReference>
<keyword evidence="2" id="KW-1185">Reference proteome</keyword>
<proteinExistence type="predicted"/>
<name>A0A6J1QPQ7_9HYME</name>
<reference evidence="3" key="1">
    <citation type="submission" date="2025-08" db="UniProtKB">
        <authorList>
            <consortium name="RefSeq"/>
        </authorList>
    </citation>
    <scope>IDENTIFICATION</scope>
    <source>
        <tissue evidence="3">Whole body</tissue>
    </source>
</reference>
<dbReference type="GeneID" id="112461803"/>
<sequence length="143" mass="16917">MVYVVKFNIFFFDTKKLKQMLEEIINNRRMLTDPQEIKIVEHYAHQGKTVTFISTLLMIFAVFTMLIMELIPDILDFFRPLNESRAHYISFLNEYHMNKGVQFYYFLLYSIISINIGVLSLLSVSTMLLLISLHCCALFKICR</sequence>
<keyword evidence="1" id="KW-1133">Transmembrane helix</keyword>
<evidence type="ECO:0000313" key="2">
    <source>
        <dbReference type="Proteomes" id="UP000504618"/>
    </source>
</evidence>
<keyword evidence="1" id="KW-0472">Membrane</keyword>
<organism evidence="2 3">
    <name type="scientific">Temnothorax curvispinosus</name>
    <dbReference type="NCBI Taxonomy" id="300111"/>
    <lineage>
        <taxon>Eukaryota</taxon>
        <taxon>Metazoa</taxon>
        <taxon>Ecdysozoa</taxon>
        <taxon>Arthropoda</taxon>
        <taxon>Hexapoda</taxon>
        <taxon>Insecta</taxon>
        <taxon>Pterygota</taxon>
        <taxon>Neoptera</taxon>
        <taxon>Endopterygota</taxon>
        <taxon>Hymenoptera</taxon>
        <taxon>Apocrita</taxon>
        <taxon>Aculeata</taxon>
        <taxon>Formicoidea</taxon>
        <taxon>Formicidae</taxon>
        <taxon>Myrmicinae</taxon>
        <taxon>Temnothorax</taxon>
    </lineage>
</organism>
<feature type="transmembrane region" description="Helical" evidence="1">
    <location>
        <begin position="50"/>
        <end position="71"/>
    </location>
</feature>